<gene>
    <name evidence="3" type="ORF">BDW59DRAFT_138175</name>
</gene>
<dbReference type="PANTHER" id="PTHR28094:SF1">
    <property type="entry name" value="MEIOTICALLY UP-REGULATED GENE 113 PROTEIN"/>
    <property type="match status" value="1"/>
</dbReference>
<feature type="region of interest" description="Disordered" evidence="1">
    <location>
        <begin position="406"/>
        <end position="434"/>
    </location>
</feature>
<organism evidence="3 4">
    <name type="scientific">Aspergillus cavernicola</name>
    <dbReference type="NCBI Taxonomy" id="176166"/>
    <lineage>
        <taxon>Eukaryota</taxon>
        <taxon>Fungi</taxon>
        <taxon>Dikarya</taxon>
        <taxon>Ascomycota</taxon>
        <taxon>Pezizomycotina</taxon>
        <taxon>Eurotiomycetes</taxon>
        <taxon>Eurotiomycetidae</taxon>
        <taxon>Eurotiales</taxon>
        <taxon>Aspergillaceae</taxon>
        <taxon>Aspergillus</taxon>
        <taxon>Aspergillus subgen. Nidulantes</taxon>
    </lineage>
</organism>
<dbReference type="InterPro" id="IPR018306">
    <property type="entry name" value="Phage_T5_Orf172_DNA-bd"/>
</dbReference>
<feature type="domain" description="Bacteriophage T5 Orf172 DNA-binding" evidence="2">
    <location>
        <begin position="181"/>
        <end position="265"/>
    </location>
</feature>
<feature type="region of interest" description="Disordered" evidence="1">
    <location>
        <begin position="335"/>
        <end position="378"/>
    </location>
</feature>
<reference evidence="3 4" key="1">
    <citation type="submission" date="2024-07" db="EMBL/GenBank/DDBJ databases">
        <title>Section-level genome sequencing and comparative genomics of Aspergillus sections Usti and Cavernicolus.</title>
        <authorList>
            <consortium name="Lawrence Berkeley National Laboratory"/>
            <person name="Nybo J.L."/>
            <person name="Vesth T.C."/>
            <person name="Theobald S."/>
            <person name="Frisvad J.C."/>
            <person name="Larsen T.O."/>
            <person name="Kjaerboelling I."/>
            <person name="Rothschild-Mancinelli K."/>
            <person name="Lyhne E.K."/>
            <person name="Kogle M.E."/>
            <person name="Barry K."/>
            <person name="Clum A."/>
            <person name="Na H."/>
            <person name="Ledsgaard L."/>
            <person name="Lin J."/>
            <person name="Lipzen A."/>
            <person name="Kuo A."/>
            <person name="Riley R."/>
            <person name="Mondo S."/>
            <person name="LaButti K."/>
            <person name="Haridas S."/>
            <person name="Pangalinan J."/>
            <person name="Salamov A.A."/>
            <person name="Simmons B.A."/>
            <person name="Magnuson J.K."/>
            <person name="Chen J."/>
            <person name="Drula E."/>
            <person name="Henrissat B."/>
            <person name="Wiebenga A."/>
            <person name="Lubbers R.J."/>
            <person name="Gomes A.C."/>
            <person name="Makela M.R."/>
            <person name="Stajich J."/>
            <person name="Grigoriev I.V."/>
            <person name="Mortensen U.H."/>
            <person name="De vries R.P."/>
            <person name="Baker S.E."/>
            <person name="Andersen M.R."/>
        </authorList>
    </citation>
    <scope>NUCLEOTIDE SEQUENCE [LARGE SCALE GENOMIC DNA]</scope>
    <source>
        <strain evidence="3 4">CBS 600.67</strain>
    </source>
</reference>
<accession>A0ABR4J176</accession>
<dbReference type="PANTHER" id="PTHR28094">
    <property type="entry name" value="MEIOTICALLY UP-REGULATED GENE 113 PROTEIN"/>
    <property type="match status" value="1"/>
</dbReference>
<comment type="caution">
    <text evidence="3">The sequence shown here is derived from an EMBL/GenBank/DDBJ whole genome shotgun (WGS) entry which is preliminary data.</text>
</comment>
<dbReference type="SMART" id="SM00974">
    <property type="entry name" value="T5orf172"/>
    <property type="match status" value="1"/>
</dbReference>
<keyword evidence="4" id="KW-1185">Reference proteome</keyword>
<evidence type="ECO:0000256" key="1">
    <source>
        <dbReference type="SAM" id="MobiDB-lite"/>
    </source>
</evidence>
<evidence type="ECO:0000313" key="4">
    <source>
        <dbReference type="Proteomes" id="UP001610335"/>
    </source>
</evidence>
<feature type="compositionally biased region" description="Low complexity" evidence="1">
    <location>
        <begin position="344"/>
        <end position="359"/>
    </location>
</feature>
<dbReference type="InterPro" id="IPR053006">
    <property type="entry name" value="Meiosis_regulatory"/>
</dbReference>
<dbReference type="Proteomes" id="UP001610335">
    <property type="component" value="Unassembled WGS sequence"/>
</dbReference>
<proteinExistence type="predicted"/>
<protein>
    <submittedName>
        <fullName evidence="3">T5orf172 domain-containing protein</fullName>
    </submittedName>
</protein>
<dbReference type="Pfam" id="PF10544">
    <property type="entry name" value="T5orf172"/>
    <property type="match status" value="1"/>
</dbReference>
<sequence length="434" mass="49240">MPVKENVFVPFRLLSPSDPEYKADCPAKTGNGSRCKSRLQKCNIPQINELLAKLQDSHENTIEDETREDTLREIARLSICGHQKKSIEAAVRQWIAEIQSQASHSVGLRTPPRNVNAQLKDNGGGSKLEFTPYRRKEIETVANELSRKLDLIMDENISVELLKHIGDWKAERGHLYVFECEGAEGMYKVGRTTRVRKRGAEQEKCYPRLVERRSIYCPNAELFERLVHLEFAQHRYQHKCVHCNQTHTEWFKTPYDDIVGRILLWSRFSQDLQSGDTFAKLSQVTIPLPGASSDPDRWYRWVLKWVELWTEKSPVPESNPSEESVVNKTNGIEDLEPDEDAAWGPGLSPSSSGPGIPGDDFTDPPTPTPSVRTRKGKFTMREPLIIPEVIPSESNDVFWTPVEDVSNMSSTPTPKGPVRFAGVTRELPVRQKGP</sequence>
<evidence type="ECO:0000259" key="2">
    <source>
        <dbReference type="SMART" id="SM00974"/>
    </source>
</evidence>
<dbReference type="EMBL" id="JBFXLS010000003">
    <property type="protein sequence ID" value="KAL2833785.1"/>
    <property type="molecule type" value="Genomic_DNA"/>
</dbReference>
<name>A0ABR4J176_9EURO</name>
<evidence type="ECO:0000313" key="3">
    <source>
        <dbReference type="EMBL" id="KAL2833785.1"/>
    </source>
</evidence>